<protein>
    <submittedName>
        <fullName evidence="9">MFS transporter</fullName>
    </submittedName>
</protein>
<dbReference type="PANTHER" id="PTHR23517">
    <property type="entry name" value="RESISTANCE PROTEIN MDTM, PUTATIVE-RELATED-RELATED"/>
    <property type="match status" value="1"/>
</dbReference>
<evidence type="ECO:0000256" key="2">
    <source>
        <dbReference type="ARBA" id="ARBA00022448"/>
    </source>
</evidence>
<keyword evidence="2" id="KW-0813">Transport</keyword>
<comment type="caution">
    <text evidence="9">The sequence shown here is derived from an EMBL/GenBank/DDBJ whole genome shotgun (WGS) entry which is preliminary data.</text>
</comment>
<feature type="domain" description="Major facilitator superfamily (MFS) profile" evidence="8">
    <location>
        <begin position="13"/>
        <end position="390"/>
    </location>
</feature>
<accession>A0A506QHE3</accession>
<keyword evidence="10" id="KW-1185">Reference proteome</keyword>
<dbReference type="InterPro" id="IPR020846">
    <property type="entry name" value="MFS_dom"/>
</dbReference>
<evidence type="ECO:0000313" key="9">
    <source>
        <dbReference type="EMBL" id="TPV45623.1"/>
    </source>
</evidence>
<reference evidence="9 10" key="1">
    <citation type="submission" date="2019-06" db="EMBL/GenBank/DDBJ databases">
        <title>Taxogenomics and systematics of the genus Pantoea.</title>
        <authorList>
            <person name="Tambong J.T."/>
        </authorList>
    </citation>
    <scope>NUCLEOTIDE SEQUENCE [LARGE SCALE GENOMIC DNA]</scope>
    <source>
        <strain evidence="9 10">LMG 24200</strain>
    </source>
</reference>
<keyword evidence="6 7" id="KW-0472">Membrane</keyword>
<dbReference type="InterPro" id="IPR036259">
    <property type="entry name" value="MFS_trans_sf"/>
</dbReference>
<evidence type="ECO:0000256" key="3">
    <source>
        <dbReference type="ARBA" id="ARBA00022475"/>
    </source>
</evidence>
<evidence type="ECO:0000313" key="10">
    <source>
        <dbReference type="Proteomes" id="UP000317747"/>
    </source>
</evidence>
<feature type="transmembrane region" description="Helical" evidence="7">
    <location>
        <begin position="300"/>
        <end position="325"/>
    </location>
</feature>
<feature type="transmembrane region" description="Helical" evidence="7">
    <location>
        <begin position="164"/>
        <end position="184"/>
    </location>
</feature>
<feature type="transmembrane region" description="Helical" evidence="7">
    <location>
        <begin position="337"/>
        <end position="362"/>
    </location>
</feature>
<feature type="transmembrane region" description="Helical" evidence="7">
    <location>
        <begin position="220"/>
        <end position="241"/>
    </location>
</feature>
<dbReference type="InterPro" id="IPR011701">
    <property type="entry name" value="MFS"/>
</dbReference>
<dbReference type="PANTHER" id="PTHR23517:SF13">
    <property type="entry name" value="MAJOR FACILITATOR SUPERFAMILY MFS_1"/>
    <property type="match status" value="1"/>
</dbReference>
<dbReference type="AlphaFoldDB" id="A0A506QHE3"/>
<feature type="transmembrane region" description="Helical" evidence="7">
    <location>
        <begin position="108"/>
        <end position="126"/>
    </location>
</feature>
<evidence type="ECO:0000256" key="1">
    <source>
        <dbReference type="ARBA" id="ARBA00004651"/>
    </source>
</evidence>
<comment type="subcellular location">
    <subcellularLocation>
        <location evidence="1">Cell membrane</location>
        <topology evidence="1">Multi-pass membrane protein</topology>
    </subcellularLocation>
</comment>
<feature type="transmembrane region" description="Helical" evidence="7">
    <location>
        <begin position="274"/>
        <end position="294"/>
    </location>
</feature>
<proteinExistence type="predicted"/>
<evidence type="ECO:0000259" key="8">
    <source>
        <dbReference type="PROSITE" id="PS50850"/>
    </source>
</evidence>
<dbReference type="RefSeq" id="WP_128086624.1">
    <property type="nucleotide sequence ID" value="NZ_CP071407.1"/>
</dbReference>
<feature type="transmembrane region" description="Helical" evidence="7">
    <location>
        <begin position="247"/>
        <end position="267"/>
    </location>
</feature>
<dbReference type="Proteomes" id="UP000317747">
    <property type="component" value="Unassembled WGS sequence"/>
</dbReference>
<dbReference type="PROSITE" id="PS50850">
    <property type="entry name" value="MFS"/>
    <property type="match status" value="1"/>
</dbReference>
<feature type="transmembrane region" description="Helical" evidence="7">
    <location>
        <begin position="79"/>
        <end position="102"/>
    </location>
</feature>
<dbReference type="Pfam" id="PF07690">
    <property type="entry name" value="MFS_1"/>
    <property type="match status" value="1"/>
</dbReference>
<dbReference type="EMBL" id="VHJA01000037">
    <property type="protein sequence ID" value="TPV45623.1"/>
    <property type="molecule type" value="Genomic_DNA"/>
</dbReference>
<feature type="transmembrane region" description="Helical" evidence="7">
    <location>
        <begin position="368"/>
        <end position="386"/>
    </location>
</feature>
<organism evidence="9 10">
    <name type="scientific">Pantoea deleyi</name>
    <dbReference type="NCBI Taxonomy" id="470932"/>
    <lineage>
        <taxon>Bacteria</taxon>
        <taxon>Pseudomonadati</taxon>
        <taxon>Pseudomonadota</taxon>
        <taxon>Gammaproteobacteria</taxon>
        <taxon>Enterobacterales</taxon>
        <taxon>Erwiniaceae</taxon>
        <taxon>Pantoea</taxon>
    </lineage>
</organism>
<evidence type="ECO:0000256" key="5">
    <source>
        <dbReference type="ARBA" id="ARBA00022989"/>
    </source>
</evidence>
<evidence type="ECO:0000256" key="6">
    <source>
        <dbReference type="ARBA" id="ARBA00023136"/>
    </source>
</evidence>
<keyword evidence="3" id="KW-1003">Cell membrane</keyword>
<dbReference type="GO" id="GO:0022857">
    <property type="term" value="F:transmembrane transporter activity"/>
    <property type="evidence" value="ECO:0007669"/>
    <property type="project" value="InterPro"/>
</dbReference>
<keyword evidence="5 7" id="KW-1133">Transmembrane helix</keyword>
<dbReference type="OrthoDB" id="7283458at2"/>
<dbReference type="SUPFAM" id="SSF103473">
    <property type="entry name" value="MFS general substrate transporter"/>
    <property type="match status" value="1"/>
</dbReference>
<dbReference type="Gene3D" id="1.20.1250.20">
    <property type="entry name" value="MFS general substrate transporter like domains"/>
    <property type="match status" value="1"/>
</dbReference>
<dbReference type="GO" id="GO:0005886">
    <property type="term" value="C:plasma membrane"/>
    <property type="evidence" value="ECO:0007669"/>
    <property type="project" value="UniProtKB-SubCell"/>
</dbReference>
<evidence type="ECO:0000256" key="4">
    <source>
        <dbReference type="ARBA" id="ARBA00022692"/>
    </source>
</evidence>
<gene>
    <name evidence="9" type="ORF">FJW01_05035</name>
</gene>
<feature type="transmembrane region" description="Helical" evidence="7">
    <location>
        <begin position="138"/>
        <end position="158"/>
    </location>
</feature>
<keyword evidence="4 7" id="KW-0812">Transmembrane</keyword>
<feature type="transmembrane region" description="Helical" evidence="7">
    <location>
        <begin position="48"/>
        <end position="67"/>
    </location>
</feature>
<evidence type="ECO:0000256" key="7">
    <source>
        <dbReference type="SAM" id="Phobius"/>
    </source>
</evidence>
<name>A0A506QHE3_9GAMM</name>
<sequence length="397" mass="40952">MNPALTPAAATRTTLFSFTGAVLISATSSAPTPLYPLYRTLFHLSPPMLTLVFGAYAFALLAALLTVGKVSDFTGRRPLMLLALALNALALVVFMLASSAATLITARLVQGFATGIALPTFGASLIDASKTRGPLLNSFTAFLGMTLGTLAGGFLVSFAPFPTVTLYALLLLMMLAAMALLPLIPETIAPQPGVLAALRPQVSIPRRALGPLLKVTPVNIATWMLGGFYLSLMPGMVASATGLTSPLIGGSVVATLMLSATAAVLLFRLLPPARALVIGTLMLITGVTVTLTGLSLHSVAWLYVGTAIAGQGFGSIFSSVLKIILPLAEGHERAGLFAAFLVKSYLAFALPAIAAGIAAPHIGLNQTAWYYGMTLIVLALMSLLAVRGRAFAGAPGS</sequence>
<dbReference type="InterPro" id="IPR050171">
    <property type="entry name" value="MFS_Transporters"/>
</dbReference>